<dbReference type="InterPro" id="IPR015500">
    <property type="entry name" value="Peptidase_S8_subtilisin-rel"/>
</dbReference>
<feature type="chain" id="PRO_5042091888" evidence="8">
    <location>
        <begin position="20"/>
        <end position="652"/>
    </location>
</feature>
<evidence type="ECO:0000256" key="6">
    <source>
        <dbReference type="RuleBase" id="RU003355"/>
    </source>
</evidence>
<dbReference type="Gene3D" id="3.30.70.80">
    <property type="entry name" value="Peptidase S8 propeptide/proteinase inhibitor I9"/>
    <property type="match status" value="1"/>
</dbReference>
<keyword evidence="3 5" id="KW-0378">Hydrolase</keyword>
<feature type="active site" description="Charge relay system" evidence="5">
    <location>
        <position position="343"/>
    </location>
</feature>
<dbReference type="InterPro" id="IPR036852">
    <property type="entry name" value="Peptidase_S8/S53_dom_sf"/>
</dbReference>
<dbReference type="InterPro" id="IPR022398">
    <property type="entry name" value="Peptidase_S8_His-AS"/>
</dbReference>
<dbReference type="InterPro" id="IPR037045">
    <property type="entry name" value="S8pro/Inhibitor_I9_sf"/>
</dbReference>
<feature type="compositionally biased region" description="Basic and acidic residues" evidence="7">
    <location>
        <begin position="605"/>
        <end position="622"/>
    </location>
</feature>
<dbReference type="SUPFAM" id="SSF54897">
    <property type="entry name" value="Protease propeptides/inhibitors"/>
    <property type="match status" value="1"/>
</dbReference>
<evidence type="ECO:0000256" key="1">
    <source>
        <dbReference type="ARBA" id="ARBA00011073"/>
    </source>
</evidence>
<evidence type="ECO:0000256" key="5">
    <source>
        <dbReference type="PROSITE-ProRule" id="PRU01240"/>
    </source>
</evidence>
<reference evidence="11" key="1">
    <citation type="journal article" date="2020" name="Fungal Divers.">
        <title>Resolving the Mortierellaceae phylogeny through synthesis of multi-gene phylogenetics and phylogenomics.</title>
        <authorList>
            <person name="Vandepol N."/>
            <person name="Liber J."/>
            <person name="Desiro A."/>
            <person name="Na H."/>
            <person name="Kennedy M."/>
            <person name="Barry K."/>
            <person name="Grigoriev I.V."/>
            <person name="Miller A.N."/>
            <person name="O'Donnell K."/>
            <person name="Stajich J.E."/>
            <person name="Bonito G."/>
        </authorList>
    </citation>
    <scope>NUCLEOTIDE SEQUENCE</scope>
    <source>
        <strain evidence="11">NRRL 28262</strain>
    </source>
</reference>
<sequence>MKPQLILLLSLAVASMALAAEAPAGENAQQQQQQQAVFAAPDNQVEAAAAEQPSTPSANNDADKKNKDYLPDVLDPTLAYVYDVSKKATRGYDIDGRQEVVNIGPGLRTTADGQTQSRSGPRGRQRGAVLPNKYIVKLKNGADFSSINLRSKIEEHNRLSRLPPKGEEGAPPQSEQQKLQEEDYIPNQVDHEYDFGTWKGYAGQFSPEFLKELEAHDEVEYVEEDTMMWAWGYEPKSQARDEVDNDSQEGEVVIEEIGDDQEESLNQAIDASFGGQVVPSFVNETATFEADAIINGHGVRLNYYSLKAPSWGLSRIATRRRDIQKDYTYMSTAGNDVDVYIVDSGVYSEHSDFENRASTIANFVTSETQGDTCGHGTHVAGIVAGRRYGVAKRARILAVKVLDSEGQGSTSQVLAGINFVINHAVNNPNPKKVINMSLGGEFSRPVNDAVRLAVTRHGLPFFVAAGNSGDDACQYSPAGVEEAFAVGGSDRWDKIGWYSCTGSCVKIFAPGSGIPSNWIHSPTAAHILDGTSMATPHVTGVAALFMGAGRNYNNARELYKDILDFATPDVITGTKGGDWRTPHSLLYNKLEDINDSVAITPQDGRPAEGSDDQRDLEAESSSKKKTKAGGKKDDDKNKKKKKGDNRKYERRY</sequence>
<dbReference type="PANTHER" id="PTHR43806">
    <property type="entry name" value="PEPTIDASE S8"/>
    <property type="match status" value="1"/>
</dbReference>
<feature type="active site" description="Charge relay system" evidence="5">
    <location>
        <position position="532"/>
    </location>
</feature>
<evidence type="ECO:0000256" key="4">
    <source>
        <dbReference type="ARBA" id="ARBA00022825"/>
    </source>
</evidence>
<dbReference type="InterPro" id="IPR000209">
    <property type="entry name" value="Peptidase_S8/S53_dom"/>
</dbReference>
<dbReference type="Pfam" id="PF00082">
    <property type="entry name" value="Peptidase_S8"/>
    <property type="match status" value="1"/>
</dbReference>
<feature type="compositionally biased region" description="Low complexity" evidence="7">
    <location>
        <begin position="29"/>
        <end position="40"/>
    </location>
</feature>
<feature type="signal peptide" evidence="8">
    <location>
        <begin position="1"/>
        <end position="19"/>
    </location>
</feature>
<feature type="active site" description="Charge relay system" evidence="5">
    <location>
        <position position="375"/>
    </location>
</feature>
<dbReference type="GO" id="GO:0006508">
    <property type="term" value="P:proteolysis"/>
    <property type="evidence" value="ECO:0007669"/>
    <property type="project" value="UniProtKB-KW"/>
</dbReference>
<keyword evidence="4 5" id="KW-0720">Serine protease</keyword>
<proteinExistence type="inferred from homology"/>
<dbReference type="EMBL" id="JAAAIL010000262">
    <property type="protein sequence ID" value="KAG0277599.1"/>
    <property type="molecule type" value="Genomic_DNA"/>
</dbReference>
<dbReference type="SUPFAM" id="SSF52743">
    <property type="entry name" value="Subtilisin-like"/>
    <property type="match status" value="1"/>
</dbReference>
<evidence type="ECO:0000256" key="7">
    <source>
        <dbReference type="SAM" id="MobiDB-lite"/>
    </source>
</evidence>
<gene>
    <name evidence="11" type="primary">SUB6</name>
    <name evidence="11" type="ORF">BGZ95_005668</name>
</gene>
<comment type="caution">
    <text evidence="11">The sequence shown here is derived from an EMBL/GenBank/DDBJ whole genome shotgun (WGS) entry which is preliminary data.</text>
</comment>
<keyword evidence="8" id="KW-0732">Signal</keyword>
<name>A0AAD4DIT4_9FUNG</name>
<evidence type="ECO:0000256" key="2">
    <source>
        <dbReference type="ARBA" id="ARBA00022670"/>
    </source>
</evidence>
<protein>
    <submittedName>
        <fullName evidence="11">Subtilisin-like serine protease</fullName>
    </submittedName>
</protein>
<dbReference type="InterPro" id="IPR023827">
    <property type="entry name" value="Peptidase_S8_Asp-AS"/>
</dbReference>
<evidence type="ECO:0000259" key="10">
    <source>
        <dbReference type="Pfam" id="PF05922"/>
    </source>
</evidence>
<feature type="domain" description="Peptidase S8/S53" evidence="9">
    <location>
        <begin position="334"/>
        <end position="554"/>
    </location>
</feature>
<dbReference type="InterPro" id="IPR034193">
    <property type="entry name" value="PCSK9_ProteinaseK-like"/>
</dbReference>
<dbReference type="PROSITE" id="PS00136">
    <property type="entry name" value="SUBTILASE_ASP"/>
    <property type="match status" value="1"/>
</dbReference>
<evidence type="ECO:0000256" key="8">
    <source>
        <dbReference type="SAM" id="SignalP"/>
    </source>
</evidence>
<dbReference type="Pfam" id="PF05922">
    <property type="entry name" value="Inhibitor_I9"/>
    <property type="match status" value="1"/>
</dbReference>
<dbReference type="InterPro" id="IPR023828">
    <property type="entry name" value="Peptidase_S8_Ser-AS"/>
</dbReference>
<dbReference type="Proteomes" id="UP001194580">
    <property type="component" value="Unassembled WGS sequence"/>
</dbReference>
<dbReference type="Gene3D" id="3.40.50.200">
    <property type="entry name" value="Peptidase S8/S53 domain"/>
    <property type="match status" value="1"/>
</dbReference>
<dbReference type="InterPro" id="IPR050131">
    <property type="entry name" value="Peptidase_S8_subtilisin-like"/>
</dbReference>
<feature type="region of interest" description="Disordered" evidence="7">
    <location>
        <begin position="599"/>
        <end position="652"/>
    </location>
</feature>
<organism evidence="11 12">
    <name type="scientific">Linnemannia exigua</name>
    <dbReference type="NCBI Taxonomy" id="604196"/>
    <lineage>
        <taxon>Eukaryota</taxon>
        <taxon>Fungi</taxon>
        <taxon>Fungi incertae sedis</taxon>
        <taxon>Mucoromycota</taxon>
        <taxon>Mortierellomycotina</taxon>
        <taxon>Mortierellomycetes</taxon>
        <taxon>Mortierellales</taxon>
        <taxon>Mortierellaceae</taxon>
        <taxon>Linnemannia</taxon>
    </lineage>
</organism>
<comment type="similarity">
    <text evidence="1 5 6">Belongs to the peptidase S8 family.</text>
</comment>
<dbReference type="GO" id="GO:0004252">
    <property type="term" value="F:serine-type endopeptidase activity"/>
    <property type="evidence" value="ECO:0007669"/>
    <property type="project" value="UniProtKB-UniRule"/>
</dbReference>
<dbReference type="PROSITE" id="PS51892">
    <property type="entry name" value="SUBTILASE"/>
    <property type="match status" value="1"/>
</dbReference>
<accession>A0AAD4DIT4</accession>
<dbReference type="CDD" id="cd04077">
    <property type="entry name" value="Peptidases_S8_PCSK9_ProteinaseK_like"/>
    <property type="match status" value="1"/>
</dbReference>
<evidence type="ECO:0000256" key="3">
    <source>
        <dbReference type="ARBA" id="ARBA00022801"/>
    </source>
</evidence>
<evidence type="ECO:0000313" key="12">
    <source>
        <dbReference type="Proteomes" id="UP001194580"/>
    </source>
</evidence>
<feature type="compositionally biased region" description="Basic and acidic residues" evidence="7">
    <location>
        <begin position="155"/>
        <end position="168"/>
    </location>
</feature>
<dbReference type="GO" id="GO:0005615">
    <property type="term" value="C:extracellular space"/>
    <property type="evidence" value="ECO:0007669"/>
    <property type="project" value="TreeGrafter"/>
</dbReference>
<feature type="domain" description="Inhibitor I9" evidence="10">
    <location>
        <begin position="133"/>
        <end position="228"/>
    </location>
</feature>
<feature type="region of interest" description="Disordered" evidence="7">
    <location>
        <begin position="29"/>
        <end position="70"/>
    </location>
</feature>
<dbReference type="PROSITE" id="PS00138">
    <property type="entry name" value="SUBTILASE_SER"/>
    <property type="match status" value="1"/>
</dbReference>
<evidence type="ECO:0000259" key="9">
    <source>
        <dbReference type="Pfam" id="PF00082"/>
    </source>
</evidence>
<evidence type="ECO:0000313" key="11">
    <source>
        <dbReference type="EMBL" id="KAG0277599.1"/>
    </source>
</evidence>
<dbReference type="FunFam" id="3.40.50.200:FF:000007">
    <property type="entry name" value="Subtilisin-like serine protease"/>
    <property type="match status" value="1"/>
</dbReference>
<feature type="region of interest" description="Disordered" evidence="7">
    <location>
        <begin position="155"/>
        <end position="180"/>
    </location>
</feature>
<feature type="region of interest" description="Disordered" evidence="7">
    <location>
        <begin position="105"/>
        <end position="130"/>
    </location>
</feature>
<feature type="compositionally biased region" description="Low complexity" evidence="7">
    <location>
        <begin position="113"/>
        <end position="122"/>
    </location>
</feature>
<keyword evidence="2 5" id="KW-0645">Protease</keyword>
<feature type="compositionally biased region" description="Basic and acidic residues" evidence="7">
    <location>
        <begin position="61"/>
        <end position="70"/>
    </location>
</feature>
<dbReference type="InterPro" id="IPR010259">
    <property type="entry name" value="S8pro/Inhibitor_I9"/>
</dbReference>
<keyword evidence="12" id="KW-1185">Reference proteome</keyword>
<dbReference type="PANTHER" id="PTHR43806:SF11">
    <property type="entry name" value="CEREVISIN-RELATED"/>
    <property type="match status" value="1"/>
</dbReference>
<dbReference type="PRINTS" id="PR00723">
    <property type="entry name" value="SUBTILISIN"/>
</dbReference>
<dbReference type="PROSITE" id="PS00137">
    <property type="entry name" value="SUBTILASE_HIS"/>
    <property type="match status" value="1"/>
</dbReference>
<dbReference type="AlphaFoldDB" id="A0AAD4DIT4"/>